<gene>
    <name evidence="1" type="ORF">MON38_04360</name>
</gene>
<organism evidence="1 2">
    <name type="scientific">Hymenobacter cyanobacteriorum</name>
    <dbReference type="NCBI Taxonomy" id="2926463"/>
    <lineage>
        <taxon>Bacteria</taxon>
        <taxon>Pseudomonadati</taxon>
        <taxon>Bacteroidota</taxon>
        <taxon>Cytophagia</taxon>
        <taxon>Cytophagales</taxon>
        <taxon>Hymenobacteraceae</taxon>
        <taxon>Hymenobacter</taxon>
    </lineage>
</organism>
<dbReference type="Pfam" id="PF13585">
    <property type="entry name" value="CHU_C"/>
    <property type="match status" value="1"/>
</dbReference>
<dbReference type="RefSeq" id="WP_241934908.1">
    <property type="nucleotide sequence ID" value="NZ_JALBGC010000001.1"/>
</dbReference>
<name>A0A9X2AHI2_9BACT</name>
<comment type="caution">
    <text evidence="1">The sequence shown here is derived from an EMBL/GenBank/DDBJ whole genome shotgun (WGS) entry which is preliminary data.</text>
</comment>
<dbReference type="Proteomes" id="UP001139193">
    <property type="component" value="Unassembled WGS sequence"/>
</dbReference>
<dbReference type="AlphaFoldDB" id="A0A9X2AHI2"/>
<evidence type="ECO:0000313" key="1">
    <source>
        <dbReference type="EMBL" id="MCI1186639.1"/>
    </source>
</evidence>
<dbReference type="EMBL" id="JALBGC010000001">
    <property type="protein sequence ID" value="MCI1186639.1"/>
    <property type="molecule type" value="Genomic_DNA"/>
</dbReference>
<reference evidence="1" key="1">
    <citation type="submission" date="2022-03" db="EMBL/GenBank/DDBJ databases">
        <title>Bacterial whole genome sequence for Hymenobacter sp. DH14.</title>
        <authorList>
            <person name="Le V."/>
        </authorList>
    </citation>
    <scope>NUCLEOTIDE SEQUENCE</scope>
    <source>
        <strain evidence="1">DH14</strain>
    </source>
</reference>
<sequence length="644" mass="69717">MSRVIFRVPVLGWPLLSLLLLWLLPQVASATHIVGGELDLQHKTGNTYRLTLNLYFDAIYGDEGAIRPTLPAGIFVKGTNQRITDVVMPLGSSTYVQYTSPACSIGSLSTRKLVYTSDFSLNPTVFTNPTGYYVAVENCCRNASISNIINPGAAAQTFYLEFPAVVRNGQPFIDSTPQIFPPLSDYACRGELFYYDFGGQDPDGDSLAYDMVTPLNGHATSANPNPGQAVAAPYSLVTWKAGLSEQNQIPGAPTLQVNARTGRLTVRATDLGLFVFGVRCSEYRNRVKIGETRRDFQLLVVNCPTNQPPKLQVTMPGTTQPYRFGRDTLRLVPNGNRCLSIRYTDPDPGSMLTMSTRAVNFTGQLPTFTTRTSGTVHASGQPDTLTATLCFPDCVDTKGKVFLLDVIVADNGCSLPKHDTLRVAFTATQPPNAAPVLSSTFPAAPLPASDANAAVVHIVLGQSYAASLLGTDADKNALALTAVGDGFDLAAASMRFTPKNGPGRATAEFVWTPDCGAVAATGTSNGLLVRFKLTETGPCEPLPQERVVRFVVDPVPDPKPFVPSNVITPNGDGYNDAFYMPDLPLDFCDRKFAGIVIYSRWGQPVFKSDERGFKWAGQGVGGLYYYLVTYTDGRRFKGWVEVMP</sequence>
<keyword evidence="2" id="KW-1185">Reference proteome</keyword>
<protein>
    <submittedName>
        <fullName evidence="1">Gliding motility-associated C-terminal domain-containing protein</fullName>
    </submittedName>
</protein>
<accession>A0A9X2AHI2</accession>
<evidence type="ECO:0000313" key="2">
    <source>
        <dbReference type="Proteomes" id="UP001139193"/>
    </source>
</evidence>
<proteinExistence type="predicted"/>